<dbReference type="RefSeq" id="WP_335959202.1">
    <property type="nucleotide sequence ID" value="NZ_JAXBLX010000004.1"/>
</dbReference>
<proteinExistence type="predicted"/>
<sequence>MDMWVGKIKGYNCDGKYIGTYRAVIVKDGDILFRMNLYFDATNNKSKCPFNKKVYFSSNLDVLKRKFRTSLPTKEKAKVLWKKKVGDC</sequence>
<evidence type="ECO:0000313" key="2">
    <source>
        <dbReference type="Proteomes" id="UP001589838"/>
    </source>
</evidence>
<organism evidence="1 2">
    <name type="scientific">Halalkalibacter kiskunsagensis</name>
    <dbReference type="NCBI Taxonomy" id="1548599"/>
    <lineage>
        <taxon>Bacteria</taxon>
        <taxon>Bacillati</taxon>
        <taxon>Bacillota</taxon>
        <taxon>Bacilli</taxon>
        <taxon>Bacillales</taxon>
        <taxon>Bacillaceae</taxon>
        <taxon>Halalkalibacter</taxon>
    </lineage>
</organism>
<dbReference type="Proteomes" id="UP001589838">
    <property type="component" value="Unassembled WGS sequence"/>
</dbReference>
<evidence type="ECO:0000313" key="1">
    <source>
        <dbReference type="EMBL" id="MFC0470660.1"/>
    </source>
</evidence>
<reference evidence="1 2" key="1">
    <citation type="submission" date="2024-09" db="EMBL/GenBank/DDBJ databases">
        <authorList>
            <person name="Sun Q."/>
            <person name="Mori K."/>
        </authorList>
    </citation>
    <scope>NUCLEOTIDE SEQUENCE [LARGE SCALE GENOMIC DNA]</scope>
    <source>
        <strain evidence="1 2">NCAIM B.02610</strain>
    </source>
</reference>
<name>A0ABV6KC85_9BACI</name>
<protein>
    <submittedName>
        <fullName evidence="1">Uncharacterized protein</fullName>
    </submittedName>
</protein>
<keyword evidence="2" id="KW-1185">Reference proteome</keyword>
<gene>
    <name evidence="1" type="ORF">ACFFHM_09170</name>
</gene>
<accession>A0ABV6KC85</accession>
<comment type="caution">
    <text evidence="1">The sequence shown here is derived from an EMBL/GenBank/DDBJ whole genome shotgun (WGS) entry which is preliminary data.</text>
</comment>
<dbReference type="EMBL" id="JBHLUX010000024">
    <property type="protein sequence ID" value="MFC0470660.1"/>
    <property type="molecule type" value="Genomic_DNA"/>
</dbReference>